<accession>A0A4C1UCZ2</accession>
<evidence type="ECO:0000313" key="1">
    <source>
        <dbReference type="EMBL" id="GBP23806.1"/>
    </source>
</evidence>
<proteinExistence type="predicted"/>
<dbReference type="Proteomes" id="UP000299102">
    <property type="component" value="Unassembled WGS sequence"/>
</dbReference>
<keyword evidence="2" id="KW-1185">Reference proteome</keyword>
<comment type="caution">
    <text evidence="1">The sequence shown here is derived from an EMBL/GenBank/DDBJ whole genome shotgun (WGS) entry which is preliminary data.</text>
</comment>
<dbReference type="EMBL" id="BGZK01000154">
    <property type="protein sequence ID" value="GBP23806.1"/>
    <property type="molecule type" value="Genomic_DNA"/>
</dbReference>
<gene>
    <name evidence="1" type="ORF">EVAR_86181_1</name>
</gene>
<evidence type="ECO:0000313" key="2">
    <source>
        <dbReference type="Proteomes" id="UP000299102"/>
    </source>
</evidence>
<sequence>MAAARFVARVPDIMFLFERTKINEFITRLPLGKEFNCNVRSNSRPSRVRHDRTRQHRPASARCPYGEHRLVLNCTVVKHHVWLQRALYTFSTIIPRYVM</sequence>
<dbReference type="AlphaFoldDB" id="A0A4C1UCZ2"/>
<protein>
    <submittedName>
        <fullName evidence="1">Uncharacterized protein</fullName>
    </submittedName>
</protein>
<name>A0A4C1UCZ2_EUMVA</name>
<reference evidence="1 2" key="1">
    <citation type="journal article" date="2019" name="Commun. Biol.">
        <title>The bagworm genome reveals a unique fibroin gene that provides high tensile strength.</title>
        <authorList>
            <person name="Kono N."/>
            <person name="Nakamura H."/>
            <person name="Ohtoshi R."/>
            <person name="Tomita M."/>
            <person name="Numata K."/>
            <person name="Arakawa K."/>
        </authorList>
    </citation>
    <scope>NUCLEOTIDE SEQUENCE [LARGE SCALE GENOMIC DNA]</scope>
</reference>
<organism evidence="1 2">
    <name type="scientific">Eumeta variegata</name>
    <name type="common">Bagworm moth</name>
    <name type="synonym">Eumeta japonica</name>
    <dbReference type="NCBI Taxonomy" id="151549"/>
    <lineage>
        <taxon>Eukaryota</taxon>
        <taxon>Metazoa</taxon>
        <taxon>Ecdysozoa</taxon>
        <taxon>Arthropoda</taxon>
        <taxon>Hexapoda</taxon>
        <taxon>Insecta</taxon>
        <taxon>Pterygota</taxon>
        <taxon>Neoptera</taxon>
        <taxon>Endopterygota</taxon>
        <taxon>Lepidoptera</taxon>
        <taxon>Glossata</taxon>
        <taxon>Ditrysia</taxon>
        <taxon>Tineoidea</taxon>
        <taxon>Psychidae</taxon>
        <taxon>Oiketicinae</taxon>
        <taxon>Eumeta</taxon>
    </lineage>
</organism>